<gene>
    <name evidence="1" type="ORF">PIBRA_LOCUS8344</name>
</gene>
<dbReference type="EMBL" id="CALOZG010000020">
    <property type="protein sequence ID" value="CAH4031888.1"/>
    <property type="molecule type" value="Genomic_DNA"/>
</dbReference>
<evidence type="ECO:0000313" key="2">
    <source>
        <dbReference type="Proteomes" id="UP001152562"/>
    </source>
</evidence>
<reference evidence="1" key="1">
    <citation type="submission" date="2022-05" db="EMBL/GenBank/DDBJ databases">
        <authorList>
            <person name="Okamura Y."/>
        </authorList>
    </citation>
    <scope>NUCLEOTIDE SEQUENCE</scope>
</reference>
<accession>A0A9P0XEK5</accession>
<comment type="caution">
    <text evidence="1">The sequence shown here is derived from an EMBL/GenBank/DDBJ whole genome shotgun (WGS) entry which is preliminary data.</text>
</comment>
<name>A0A9P0XEK5_PIEBR</name>
<dbReference type="Proteomes" id="UP001152562">
    <property type="component" value="Unassembled WGS sequence"/>
</dbReference>
<organism evidence="1 2">
    <name type="scientific">Pieris brassicae</name>
    <name type="common">White butterfly</name>
    <name type="synonym">Large white butterfly</name>
    <dbReference type="NCBI Taxonomy" id="7116"/>
    <lineage>
        <taxon>Eukaryota</taxon>
        <taxon>Metazoa</taxon>
        <taxon>Ecdysozoa</taxon>
        <taxon>Arthropoda</taxon>
        <taxon>Hexapoda</taxon>
        <taxon>Insecta</taxon>
        <taxon>Pterygota</taxon>
        <taxon>Neoptera</taxon>
        <taxon>Endopterygota</taxon>
        <taxon>Lepidoptera</taxon>
        <taxon>Glossata</taxon>
        <taxon>Ditrysia</taxon>
        <taxon>Papilionoidea</taxon>
        <taxon>Pieridae</taxon>
        <taxon>Pierinae</taxon>
        <taxon>Pieris</taxon>
    </lineage>
</organism>
<keyword evidence="2" id="KW-1185">Reference proteome</keyword>
<sequence>MLNTKTLLDSSISTASFRLLARIESSRQPLDWSLRGLFGLALKRTAVYGLGAASHVNACQSGQSQARIHTFITRSRLKSSRGGRSLYSQRVSRSFPGLFSTVTVSGGAVVATK</sequence>
<proteinExistence type="predicted"/>
<dbReference type="AlphaFoldDB" id="A0A9P0XEK5"/>
<protein>
    <submittedName>
        <fullName evidence="1">Uncharacterized protein</fullName>
    </submittedName>
</protein>
<evidence type="ECO:0000313" key="1">
    <source>
        <dbReference type="EMBL" id="CAH4031888.1"/>
    </source>
</evidence>